<sequence length="227" mass="25543">EEVVQRLRDDAQVSVVPGSEKFFGPAASGYIRISCATDMERLYESMERISAWCKTVGHKLPALKRQGSLTVSVGRLERQKSIKGSVQKPTLQRFVDSIILVDERVVLLDDLSSHVEETKKEEADRADSEAEAAARAEESAVLVREEAMKSQGKRKNREGDDEAAGGKMFKVLTLMNDANKSELELRKFMFEKELEDKKSVRCKPGNARPKLRNVKHNCNSSNYFSHP</sequence>
<feature type="compositionally biased region" description="Polar residues" evidence="1">
    <location>
        <begin position="216"/>
        <end position="227"/>
    </location>
</feature>
<feature type="non-terminal residue" evidence="2">
    <location>
        <position position="1"/>
    </location>
</feature>
<organism evidence="2 3">
    <name type="scientific">Aphanomyces invadans</name>
    <dbReference type="NCBI Taxonomy" id="157072"/>
    <lineage>
        <taxon>Eukaryota</taxon>
        <taxon>Sar</taxon>
        <taxon>Stramenopiles</taxon>
        <taxon>Oomycota</taxon>
        <taxon>Saprolegniomycetes</taxon>
        <taxon>Saprolegniales</taxon>
        <taxon>Verrucalvaceae</taxon>
        <taxon>Aphanomyces</taxon>
    </lineage>
</organism>
<dbReference type="SUPFAM" id="SSF53383">
    <property type="entry name" value="PLP-dependent transferases"/>
    <property type="match status" value="1"/>
</dbReference>
<reference evidence="2 3" key="1">
    <citation type="submission" date="2018-08" db="EMBL/GenBank/DDBJ databases">
        <title>Aphanomyces genome sequencing and annotation.</title>
        <authorList>
            <person name="Minardi D."/>
            <person name="Oidtmann B."/>
            <person name="Van Der Giezen M."/>
            <person name="Studholme D.J."/>
        </authorList>
    </citation>
    <scope>NUCLEOTIDE SEQUENCE [LARGE SCALE GENOMIC DNA]</scope>
    <source>
        <strain evidence="2 3">NJM0002</strain>
    </source>
</reference>
<dbReference type="Gene3D" id="3.90.1150.10">
    <property type="entry name" value="Aspartate Aminotransferase, domain 1"/>
    <property type="match status" value="1"/>
</dbReference>
<gene>
    <name evidence="2" type="ORF">DYB32_009884</name>
</gene>
<dbReference type="Proteomes" id="UP000285060">
    <property type="component" value="Unassembled WGS sequence"/>
</dbReference>
<dbReference type="VEuPathDB" id="FungiDB:H310_14025"/>
<accession>A0A3R6VEM8</accession>
<dbReference type="EMBL" id="QUSY01002459">
    <property type="protein sequence ID" value="RHY21146.1"/>
    <property type="molecule type" value="Genomic_DNA"/>
</dbReference>
<dbReference type="InterPro" id="IPR015424">
    <property type="entry name" value="PyrdxlP-dep_Trfase"/>
</dbReference>
<evidence type="ECO:0000313" key="3">
    <source>
        <dbReference type="Proteomes" id="UP000285060"/>
    </source>
</evidence>
<dbReference type="VEuPathDB" id="FungiDB:H310_09350"/>
<keyword evidence="3" id="KW-1185">Reference proteome</keyword>
<comment type="caution">
    <text evidence="2">The sequence shown here is derived from an EMBL/GenBank/DDBJ whole genome shotgun (WGS) entry which is preliminary data.</text>
</comment>
<evidence type="ECO:0000313" key="2">
    <source>
        <dbReference type="EMBL" id="RHY21146.1"/>
    </source>
</evidence>
<evidence type="ECO:0000256" key="1">
    <source>
        <dbReference type="SAM" id="MobiDB-lite"/>
    </source>
</evidence>
<protein>
    <submittedName>
        <fullName evidence="2">Uncharacterized protein</fullName>
    </submittedName>
</protein>
<feature type="region of interest" description="Disordered" evidence="1">
    <location>
        <begin position="196"/>
        <end position="227"/>
    </location>
</feature>
<dbReference type="InterPro" id="IPR015422">
    <property type="entry name" value="PyrdxlP-dep_Trfase_small"/>
</dbReference>
<feature type="region of interest" description="Disordered" evidence="1">
    <location>
        <begin position="116"/>
        <end position="141"/>
    </location>
</feature>
<name>A0A3R6VEM8_9STRA</name>
<proteinExistence type="predicted"/>
<dbReference type="AlphaFoldDB" id="A0A3R6VEM8"/>